<keyword evidence="2" id="KW-1185">Reference proteome</keyword>
<evidence type="ECO:0000313" key="2">
    <source>
        <dbReference type="Proteomes" id="UP000062160"/>
    </source>
</evidence>
<protein>
    <recommendedName>
        <fullName evidence="3">Polysaccharide deacetylase</fullName>
    </recommendedName>
</protein>
<gene>
    <name evidence="1" type="ORF">TSYNT_7369</name>
</gene>
<name>A0A0U9HHG4_9FIRM</name>
<dbReference type="STRING" id="224999.GCA_001485475_01364"/>
<sequence length="80" mass="8963">MDSFFEKIGMPNVLSIAYPYGQFNAKIVNEALVQGYKLGFTINPGFVYQNSSPMTLNRMVIMPGKSLSKFKAMLSGRGYR</sequence>
<dbReference type="Gene3D" id="3.20.20.370">
    <property type="entry name" value="Glycoside hydrolase/deacetylase"/>
    <property type="match status" value="1"/>
</dbReference>
<dbReference type="Proteomes" id="UP000062160">
    <property type="component" value="Unassembled WGS sequence"/>
</dbReference>
<reference evidence="1" key="1">
    <citation type="journal article" date="2016" name="Genome Announc.">
        <title>Draft Genome Sequence of the Syntrophic Lactate-Degrading Bacterium Tepidanaerobacter syntrophicus JLT.</title>
        <authorList>
            <person name="Matsuura N."/>
            <person name="Ohashi A."/>
            <person name="Tourlousse D.M."/>
            <person name="Sekiguchi Y."/>
        </authorList>
    </citation>
    <scope>NUCLEOTIDE SEQUENCE [LARGE SCALE GENOMIC DNA]</scope>
    <source>
        <strain evidence="1">JL</strain>
    </source>
</reference>
<dbReference type="AlphaFoldDB" id="A0A0U9HHG4"/>
<accession>A0A0U9HHG4</accession>
<evidence type="ECO:0000313" key="1">
    <source>
        <dbReference type="EMBL" id="GAQ25348.1"/>
    </source>
</evidence>
<organism evidence="1">
    <name type="scientific">Tepidanaerobacter syntrophicus</name>
    <dbReference type="NCBI Taxonomy" id="224999"/>
    <lineage>
        <taxon>Bacteria</taxon>
        <taxon>Bacillati</taxon>
        <taxon>Bacillota</taxon>
        <taxon>Clostridia</taxon>
        <taxon>Thermosediminibacterales</taxon>
        <taxon>Tepidanaerobacteraceae</taxon>
        <taxon>Tepidanaerobacter</taxon>
    </lineage>
</organism>
<dbReference type="EMBL" id="DF977001">
    <property type="protein sequence ID" value="GAQ25348.1"/>
    <property type="molecule type" value="Genomic_DNA"/>
</dbReference>
<evidence type="ECO:0008006" key="3">
    <source>
        <dbReference type="Google" id="ProtNLM"/>
    </source>
</evidence>
<proteinExistence type="predicted"/>